<comment type="caution">
    <text evidence="2">The sequence shown here is derived from an EMBL/GenBank/DDBJ whole genome shotgun (WGS) entry which is preliminary data.</text>
</comment>
<organism evidence="2 3">
    <name type="scientific">Pseudomonas syringae</name>
    <dbReference type="NCBI Taxonomy" id="317"/>
    <lineage>
        <taxon>Bacteria</taxon>
        <taxon>Pseudomonadati</taxon>
        <taxon>Pseudomonadota</taxon>
        <taxon>Gammaproteobacteria</taxon>
        <taxon>Pseudomonadales</taxon>
        <taxon>Pseudomonadaceae</taxon>
        <taxon>Pseudomonas</taxon>
    </lineage>
</organism>
<evidence type="ECO:0000313" key="3">
    <source>
        <dbReference type="Proteomes" id="UP000814207"/>
    </source>
</evidence>
<dbReference type="Proteomes" id="UP000814207">
    <property type="component" value="Unassembled WGS sequence"/>
</dbReference>
<evidence type="ECO:0000313" key="2">
    <source>
        <dbReference type="EMBL" id="MCF5062115.1"/>
    </source>
</evidence>
<reference evidence="2" key="1">
    <citation type="submission" date="2019-11" db="EMBL/GenBank/DDBJ databases">
        <title>Epiphytic Pseudomonas syringae from cherry orchards.</title>
        <authorList>
            <person name="Hulin M.T."/>
        </authorList>
    </citation>
    <scope>NUCLEOTIDE SEQUENCE</scope>
    <source>
        <strain evidence="2">PA-6-9A</strain>
    </source>
</reference>
<name>A0A9Q3WZL7_PSESX</name>
<dbReference type="AlphaFoldDB" id="A0A9Q3WZL7"/>
<accession>A0A9Q3WZL7</accession>
<feature type="transmembrane region" description="Helical" evidence="1">
    <location>
        <begin position="12"/>
        <end position="34"/>
    </location>
</feature>
<evidence type="ECO:0000256" key="1">
    <source>
        <dbReference type="SAM" id="Phobius"/>
    </source>
</evidence>
<dbReference type="EMBL" id="WKEU01000008">
    <property type="protein sequence ID" value="MCF5062115.1"/>
    <property type="molecule type" value="Genomic_DNA"/>
</dbReference>
<sequence length="207" mass="23417">MDISTTMPPTLYIAIGAILAAVIAGFFSFANLVSSKENKISEFRLSWIDGLRNEIAEYSAALQELIRVENLREYYNESTKTEVELDQQWFENSKEAFQQAIKTLSCIQMRLNPESVKNDPESYEAILMRHITNARNEFNKENYENASKCCIDIRDAASHLLKSTWDTVKTGEPEYRNIRKNAWIAIKCGVTLSAISSIVLIGLAAAH</sequence>
<keyword evidence="1" id="KW-0812">Transmembrane</keyword>
<proteinExistence type="predicted"/>
<gene>
    <name evidence="2" type="ORF">GIW73_04005</name>
</gene>
<keyword evidence="1" id="KW-1133">Transmembrane helix</keyword>
<feature type="transmembrane region" description="Helical" evidence="1">
    <location>
        <begin position="184"/>
        <end position="206"/>
    </location>
</feature>
<protein>
    <submittedName>
        <fullName evidence="2">Uncharacterized protein</fullName>
    </submittedName>
</protein>
<keyword evidence="1" id="KW-0472">Membrane</keyword>